<feature type="coiled-coil region" evidence="1">
    <location>
        <begin position="32"/>
        <end position="76"/>
    </location>
</feature>
<protein>
    <recommendedName>
        <fullName evidence="4">Stress response protein NST1</fullName>
    </recommendedName>
</protein>
<evidence type="ECO:0000313" key="2">
    <source>
        <dbReference type="EMBL" id="SQJ00123.1"/>
    </source>
</evidence>
<accession>A0AAX1TM80</accession>
<dbReference type="RefSeq" id="WP_005979467.1">
    <property type="nucleotide sequence ID" value="NZ_CABKNW010000004.1"/>
</dbReference>
<dbReference type="AlphaFoldDB" id="A0AAX1TM80"/>
<name>A0AAX1TM80_9FUSO</name>
<organism evidence="2 3">
    <name type="scientific">Fusobacterium ulcerans</name>
    <dbReference type="NCBI Taxonomy" id="861"/>
    <lineage>
        <taxon>Bacteria</taxon>
        <taxon>Fusobacteriati</taxon>
        <taxon>Fusobacteriota</taxon>
        <taxon>Fusobacteriia</taxon>
        <taxon>Fusobacteriales</taxon>
        <taxon>Fusobacteriaceae</taxon>
        <taxon>Fusobacterium</taxon>
    </lineage>
</organism>
<dbReference type="GeneID" id="78455069"/>
<evidence type="ECO:0000256" key="1">
    <source>
        <dbReference type="SAM" id="Coils"/>
    </source>
</evidence>
<keyword evidence="1" id="KW-0175">Coiled coil</keyword>
<dbReference type="EMBL" id="LS483487">
    <property type="protein sequence ID" value="SQJ00123.1"/>
    <property type="molecule type" value="Genomic_DNA"/>
</dbReference>
<gene>
    <name evidence="2" type="ORF">NCTC12112_00478</name>
</gene>
<dbReference type="KEGG" id="ful:C4N20_09615"/>
<sequence>MRKIVIGIFLLSSLGSILYSQEISEKEGMKVLKEIRKEIQLEEKEKQKAIEEAEKAKKAEEKARLAAEKAKEKEGKKVIEEIKRDMNESLEEKVFRSENNPEARIAAAGAAFEIGKERVAFLKMEEEEIIKLEESLGIEADKNRVFLGQKFDEVYDKFNSNNNEIELLLLENEKLKEYLTRLDQMEQKVKAGN</sequence>
<evidence type="ECO:0000313" key="3">
    <source>
        <dbReference type="Proteomes" id="UP000249008"/>
    </source>
</evidence>
<dbReference type="Proteomes" id="UP000249008">
    <property type="component" value="Chromosome 1"/>
</dbReference>
<proteinExistence type="predicted"/>
<evidence type="ECO:0008006" key="4">
    <source>
        <dbReference type="Google" id="ProtNLM"/>
    </source>
</evidence>
<reference evidence="2 3" key="1">
    <citation type="submission" date="2018-06" db="EMBL/GenBank/DDBJ databases">
        <authorList>
            <consortium name="Pathogen Informatics"/>
            <person name="Doyle S."/>
        </authorList>
    </citation>
    <scope>NUCLEOTIDE SEQUENCE [LARGE SCALE GENOMIC DNA]</scope>
    <source>
        <strain evidence="2 3">NCTC12112</strain>
    </source>
</reference>